<feature type="compositionally biased region" description="Basic and acidic residues" evidence="1">
    <location>
        <begin position="951"/>
        <end position="966"/>
    </location>
</feature>
<dbReference type="Proteomes" id="UP001275084">
    <property type="component" value="Unassembled WGS sequence"/>
</dbReference>
<reference evidence="2" key="2">
    <citation type="submission" date="2023-06" db="EMBL/GenBank/DDBJ databases">
        <authorList>
            <consortium name="Lawrence Berkeley National Laboratory"/>
            <person name="Haridas S."/>
            <person name="Hensen N."/>
            <person name="Bonometti L."/>
            <person name="Westerberg I."/>
            <person name="Brannstrom I.O."/>
            <person name="Guillou S."/>
            <person name="Cros-Aarteil S."/>
            <person name="Calhoun S."/>
            <person name="Kuo A."/>
            <person name="Mondo S."/>
            <person name="Pangilinan J."/>
            <person name="Riley R."/>
            <person name="Labutti K."/>
            <person name="Andreopoulos B."/>
            <person name="Lipzen A."/>
            <person name="Chen C."/>
            <person name="Yanf M."/>
            <person name="Daum C."/>
            <person name="Ng V."/>
            <person name="Clum A."/>
            <person name="Steindorff A."/>
            <person name="Ohm R."/>
            <person name="Martin F."/>
            <person name="Silar P."/>
            <person name="Natvig D."/>
            <person name="Lalanne C."/>
            <person name="Gautier V."/>
            <person name="Ament-Velasquez S.L."/>
            <person name="Kruys A."/>
            <person name="Hutchinson M.I."/>
            <person name="Powell A.J."/>
            <person name="Barry K."/>
            <person name="Miller A.N."/>
            <person name="Grigoriev I.V."/>
            <person name="Debuchy R."/>
            <person name="Gladieux P."/>
            <person name="Thoren M.H."/>
            <person name="Johannesson H."/>
        </authorList>
    </citation>
    <scope>NUCLEOTIDE SEQUENCE</scope>
    <source>
        <strain evidence="2">CBS 955.72</strain>
    </source>
</reference>
<accession>A0AAJ0MH39</accession>
<feature type="compositionally biased region" description="Acidic residues" evidence="1">
    <location>
        <begin position="878"/>
        <end position="890"/>
    </location>
</feature>
<evidence type="ECO:0000313" key="3">
    <source>
        <dbReference type="Proteomes" id="UP001275084"/>
    </source>
</evidence>
<evidence type="ECO:0000313" key="2">
    <source>
        <dbReference type="EMBL" id="KAK3358868.1"/>
    </source>
</evidence>
<evidence type="ECO:0000256" key="1">
    <source>
        <dbReference type="SAM" id="MobiDB-lite"/>
    </source>
</evidence>
<feature type="region of interest" description="Disordered" evidence="1">
    <location>
        <begin position="796"/>
        <end position="1061"/>
    </location>
</feature>
<feature type="compositionally biased region" description="Polar residues" evidence="1">
    <location>
        <begin position="994"/>
        <end position="1003"/>
    </location>
</feature>
<proteinExistence type="predicted"/>
<organism evidence="2 3">
    <name type="scientific">Lasiosphaeria hispida</name>
    <dbReference type="NCBI Taxonomy" id="260671"/>
    <lineage>
        <taxon>Eukaryota</taxon>
        <taxon>Fungi</taxon>
        <taxon>Dikarya</taxon>
        <taxon>Ascomycota</taxon>
        <taxon>Pezizomycotina</taxon>
        <taxon>Sordariomycetes</taxon>
        <taxon>Sordariomycetidae</taxon>
        <taxon>Sordariales</taxon>
        <taxon>Lasiosphaeriaceae</taxon>
        <taxon>Lasiosphaeria</taxon>
    </lineage>
</organism>
<gene>
    <name evidence="2" type="ORF">B0T25DRAFT_78243</name>
</gene>
<feature type="compositionally biased region" description="Acidic residues" evidence="1">
    <location>
        <begin position="928"/>
        <end position="950"/>
    </location>
</feature>
<dbReference type="EMBL" id="JAUIQD010000002">
    <property type="protein sequence ID" value="KAK3358868.1"/>
    <property type="molecule type" value="Genomic_DNA"/>
</dbReference>
<dbReference type="AlphaFoldDB" id="A0AAJ0MH39"/>
<feature type="compositionally biased region" description="Basic and acidic residues" evidence="1">
    <location>
        <begin position="1004"/>
        <end position="1015"/>
    </location>
</feature>
<protein>
    <submittedName>
        <fullName evidence="2">Uncharacterized protein</fullName>
    </submittedName>
</protein>
<feature type="compositionally biased region" description="Polar residues" evidence="1">
    <location>
        <begin position="808"/>
        <end position="819"/>
    </location>
</feature>
<feature type="compositionally biased region" description="Polar residues" evidence="1">
    <location>
        <begin position="261"/>
        <end position="274"/>
    </location>
</feature>
<feature type="compositionally biased region" description="Basic and acidic residues" evidence="1">
    <location>
        <begin position="830"/>
        <end position="840"/>
    </location>
</feature>
<comment type="caution">
    <text evidence="2">The sequence shown here is derived from an EMBL/GenBank/DDBJ whole genome shotgun (WGS) entry which is preliminary data.</text>
</comment>
<name>A0AAJ0MH39_9PEZI</name>
<sequence>MAATPFDASVPGTSFVFDIYNDGQALRSMPALPGGPCNYTDQSLPRCGCRRFWSRLSLNAGFPDNLTTNLAEVCMCSHHACFHEDVQAGQTQPPPVVNVAGQENQRPKTNREPLTPVQDLGSFHLPANIGSGLDFDLLNFQSPILNQQQVESANPLHIEDALPGQDSPMPDTLNSWGNLIQSQPGHGGVHALPPIPHQCLMPPSQPPPSSASSSQARYLRPFAGKGLHTLSGGSALRNEASQPQPEDDANAKAADAAIRTVRNSTPRPGQTQDRQVGGLSNDDTWQKLSSTVDNHEHRLDRLETTSFSVAGHEDCHDKHEHADLRVTELESRVEEVEKILNDSGSIGSSRRTIRADGLADDATASVVSVSTNATVLTSNRAEMYSQLQALQAQVSQLQASSLPSYNKPWELDVVFLPFPLKGVWMEAREFQNQRLSTGSNAGGWTQMPNTISRATPDPQSPKFMEWAGQSTESNWLLPRAFAAGRVIDQRLKSRGLIKTVLVRGPDARSIQLAIHDAFGDVFRISSNAGTRSGYGHNSPMAEFLGLRQSWVPLRKLHKDSRLRFLAPAEMATPALWDFSFLVSSVVMKATGTHRLYVTQPEAYLQDHPLGYQAFESGWSWQKLRELTRVYPDSQSSSGSVPEADAMEDCWAWNDRLDEVPSANTSALSLRQGHQQRLSRLSSTSLSQQFYTGVQSPILSNSPGVGRAQSPFTQRERRGSRPPHIRTNSLPPVAPFLISPSQSRRRVSSNTTSGTGYERRSSPLIISRPSQRLSAQHAPAGPAISASAALISKRRLNTRSPSLIPRNTPRWSRTSMSRSPSLAPAGGLLGFHDERDRERRTTPFYYATPHSDALPEPPGYQRAGSRAPAAMNPNNGYDPNDDEEMEDDFGDDQGSSTDPYDSEMTNDADDRPKKRLAHTGSFGLGVGTDDGDFDIDVYEDEVEDELDDVETDAGHDAGARHRLDQHHQGGSGHPRPEDIPWAGIEDQMSDGENVDPSSDSQSQDIEIHEDMDIADRDDVEGGAGSGLDSQPPSEYSSKQNAWPTPLESSGVEGQAGVRVEEQGLGEMGFRIHEDGVGAVGAGM</sequence>
<feature type="region of interest" description="Disordered" evidence="1">
    <location>
        <begin position="694"/>
        <end position="763"/>
    </location>
</feature>
<feature type="region of interest" description="Disordered" evidence="1">
    <location>
        <begin position="229"/>
        <end position="283"/>
    </location>
</feature>
<keyword evidence="3" id="KW-1185">Reference proteome</keyword>
<reference evidence="2" key="1">
    <citation type="journal article" date="2023" name="Mol. Phylogenet. Evol.">
        <title>Genome-scale phylogeny and comparative genomics of the fungal order Sordariales.</title>
        <authorList>
            <person name="Hensen N."/>
            <person name="Bonometti L."/>
            <person name="Westerberg I."/>
            <person name="Brannstrom I.O."/>
            <person name="Guillou S."/>
            <person name="Cros-Aarteil S."/>
            <person name="Calhoun S."/>
            <person name="Haridas S."/>
            <person name="Kuo A."/>
            <person name="Mondo S."/>
            <person name="Pangilinan J."/>
            <person name="Riley R."/>
            <person name="LaButti K."/>
            <person name="Andreopoulos B."/>
            <person name="Lipzen A."/>
            <person name="Chen C."/>
            <person name="Yan M."/>
            <person name="Daum C."/>
            <person name="Ng V."/>
            <person name="Clum A."/>
            <person name="Steindorff A."/>
            <person name="Ohm R.A."/>
            <person name="Martin F."/>
            <person name="Silar P."/>
            <person name="Natvig D.O."/>
            <person name="Lalanne C."/>
            <person name="Gautier V."/>
            <person name="Ament-Velasquez S.L."/>
            <person name="Kruys A."/>
            <person name="Hutchinson M.I."/>
            <person name="Powell A.J."/>
            <person name="Barry K."/>
            <person name="Miller A.N."/>
            <person name="Grigoriev I.V."/>
            <person name="Debuchy R."/>
            <person name="Gladieux P."/>
            <person name="Hiltunen Thoren M."/>
            <person name="Johannesson H."/>
        </authorList>
    </citation>
    <scope>NUCLEOTIDE SEQUENCE</scope>
    <source>
        <strain evidence="2">CBS 955.72</strain>
    </source>
</reference>
<feature type="compositionally biased region" description="Polar residues" evidence="1">
    <location>
        <begin position="1026"/>
        <end position="1041"/>
    </location>
</feature>